<gene>
    <name evidence="2" type="ORF">ACETWP_07435</name>
</gene>
<name>A0ABV4UNW3_9MICC</name>
<evidence type="ECO:0000313" key="2">
    <source>
        <dbReference type="EMBL" id="MFB0834415.1"/>
    </source>
</evidence>
<dbReference type="EMBL" id="JBHDLJ010000004">
    <property type="protein sequence ID" value="MFB0834415.1"/>
    <property type="molecule type" value="Genomic_DNA"/>
</dbReference>
<reference evidence="2 3" key="1">
    <citation type="submission" date="2024-09" db="EMBL/GenBank/DDBJ databases">
        <authorList>
            <person name="Salinas-Garcia M.A."/>
            <person name="Prieme A."/>
        </authorList>
    </citation>
    <scope>NUCLEOTIDE SEQUENCE [LARGE SCALE GENOMIC DNA]</scope>
    <source>
        <strain evidence="2 3">DSM 21081</strain>
    </source>
</reference>
<protein>
    <submittedName>
        <fullName evidence="2">Type IV toxin-antitoxin system AbiEi family antitoxin</fullName>
    </submittedName>
</protein>
<dbReference type="Pfam" id="PF09407">
    <property type="entry name" value="AbiEi_1"/>
    <property type="match status" value="1"/>
</dbReference>
<feature type="domain" description="AbiEi antitoxin C-terminal" evidence="1">
    <location>
        <begin position="73"/>
        <end position="147"/>
    </location>
</feature>
<evidence type="ECO:0000313" key="3">
    <source>
        <dbReference type="Proteomes" id="UP001575652"/>
    </source>
</evidence>
<dbReference type="RefSeq" id="WP_373971581.1">
    <property type="nucleotide sequence ID" value="NZ_JBHDLJ010000004.1"/>
</dbReference>
<proteinExistence type="predicted"/>
<evidence type="ECO:0000259" key="1">
    <source>
        <dbReference type="Pfam" id="PF09407"/>
    </source>
</evidence>
<keyword evidence="3" id="KW-1185">Reference proteome</keyword>
<comment type="caution">
    <text evidence="2">The sequence shown here is derived from an EMBL/GenBank/DDBJ whole genome shotgun (WGS) entry which is preliminary data.</text>
</comment>
<dbReference type="Proteomes" id="UP001575652">
    <property type="component" value="Unassembled WGS sequence"/>
</dbReference>
<accession>A0ABV4UNW3</accession>
<dbReference type="InterPro" id="IPR018547">
    <property type="entry name" value="AbiEi_C"/>
</dbReference>
<sequence length="196" mass="20185">MSDPGTASPDPPRILAAGGVHTAVELQAMAADGVLRRVLPGAYVLPGSADGPELRSAAAGALAGARLRGGALGRLTAAWIYGCAPAPLELEVLVPRFHRSTLGGDPIPVRLNEARLLPADRRVLGGVPVTSPARTALDVAFHSAEEHARPALARLVGAPGLGCTAGHLLRLVEETARRPGRQRAQRLVRELLAGAG</sequence>
<organism evidence="2 3">
    <name type="scientific">Arthrobacter halodurans</name>
    <dbReference type="NCBI Taxonomy" id="516699"/>
    <lineage>
        <taxon>Bacteria</taxon>
        <taxon>Bacillati</taxon>
        <taxon>Actinomycetota</taxon>
        <taxon>Actinomycetes</taxon>
        <taxon>Micrococcales</taxon>
        <taxon>Micrococcaceae</taxon>
        <taxon>Arthrobacter</taxon>
    </lineage>
</organism>